<proteinExistence type="predicted"/>
<evidence type="ECO:0000313" key="3">
    <source>
        <dbReference type="Proteomes" id="UP000747542"/>
    </source>
</evidence>
<evidence type="ECO:0000256" key="1">
    <source>
        <dbReference type="SAM" id="MobiDB-lite"/>
    </source>
</evidence>
<protein>
    <submittedName>
        <fullName evidence="2">Uncharacterized protein</fullName>
    </submittedName>
</protein>
<evidence type="ECO:0000313" key="2">
    <source>
        <dbReference type="EMBL" id="KAG7169783.1"/>
    </source>
</evidence>
<name>A0A8J5KDN3_HOMAM</name>
<reference evidence="2" key="1">
    <citation type="journal article" date="2021" name="Sci. Adv.">
        <title>The American lobster genome reveals insights on longevity, neural, and immune adaptations.</title>
        <authorList>
            <person name="Polinski J.M."/>
            <person name="Zimin A.V."/>
            <person name="Clark K.F."/>
            <person name="Kohn A.B."/>
            <person name="Sadowski N."/>
            <person name="Timp W."/>
            <person name="Ptitsyn A."/>
            <person name="Khanna P."/>
            <person name="Romanova D.Y."/>
            <person name="Williams P."/>
            <person name="Greenwood S.J."/>
            <person name="Moroz L.L."/>
            <person name="Walt D.R."/>
            <person name="Bodnar A.G."/>
        </authorList>
    </citation>
    <scope>NUCLEOTIDE SEQUENCE</scope>
    <source>
        <strain evidence="2">GMGI-L3</strain>
    </source>
</reference>
<dbReference type="AlphaFoldDB" id="A0A8J5KDN3"/>
<comment type="caution">
    <text evidence="2">The sequence shown here is derived from an EMBL/GenBank/DDBJ whole genome shotgun (WGS) entry which is preliminary data.</text>
</comment>
<sequence>MAIAEGDFPPRSSDVDSVSHSSTVLRRQQNVVFPVYKQVGQPFEYLEEMIFCRAEGVILRNQPHRTQLAHLRSLLTPEMRFTLAHAIGVSDEDHTRSMEQILELIKEHLQQQQNIAVR</sequence>
<dbReference type="Proteomes" id="UP000747542">
    <property type="component" value="Unassembled WGS sequence"/>
</dbReference>
<dbReference type="EMBL" id="JAHLQT010015512">
    <property type="protein sequence ID" value="KAG7169783.1"/>
    <property type="molecule type" value="Genomic_DNA"/>
</dbReference>
<gene>
    <name evidence="2" type="ORF">Hamer_G018032</name>
</gene>
<feature type="region of interest" description="Disordered" evidence="1">
    <location>
        <begin position="1"/>
        <end position="23"/>
    </location>
</feature>
<accession>A0A8J5KDN3</accession>
<organism evidence="2 3">
    <name type="scientific">Homarus americanus</name>
    <name type="common">American lobster</name>
    <dbReference type="NCBI Taxonomy" id="6706"/>
    <lineage>
        <taxon>Eukaryota</taxon>
        <taxon>Metazoa</taxon>
        <taxon>Ecdysozoa</taxon>
        <taxon>Arthropoda</taxon>
        <taxon>Crustacea</taxon>
        <taxon>Multicrustacea</taxon>
        <taxon>Malacostraca</taxon>
        <taxon>Eumalacostraca</taxon>
        <taxon>Eucarida</taxon>
        <taxon>Decapoda</taxon>
        <taxon>Pleocyemata</taxon>
        <taxon>Astacidea</taxon>
        <taxon>Nephropoidea</taxon>
        <taxon>Nephropidae</taxon>
        <taxon>Homarus</taxon>
    </lineage>
</organism>
<keyword evidence="3" id="KW-1185">Reference proteome</keyword>